<keyword evidence="1" id="KW-0175">Coiled coil</keyword>
<name>A0ABU0E142_9FIRM</name>
<organism evidence="2 3">
    <name type="scientific">Breznakia pachnodae</name>
    <dbReference type="NCBI Taxonomy" id="265178"/>
    <lineage>
        <taxon>Bacteria</taxon>
        <taxon>Bacillati</taxon>
        <taxon>Bacillota</taxon>
        <taxon>Erysipelotrichia</taxon>
        <taxon>Erysipelotrichales</taxon>
        <taxon>Erysipelotrichaceae</taxon>
        <taxon>Breznakia</taxon>
    </lineage>
</organism>
<proteinExistence type="predicted"/>
<dbReference type="RefSeq" id="WP_307406340.1">
    <property type="nucleotide sequence ID" value="NZ_JAUSUR010000001.1"/>
</dbReference>
<reference evidence="2 3" key="1">
    <citation type="submission" date="2023-07" db="EMBL/GenBank/DDBJ databases">
        <title>Genomic Encyclopedia of Type Strains, Phase IV (KMG-IV): sequencing the most valuable type-strain genomes for metagenomic binning, comparative biology and taxonomic classification.</title>
        <authorList>
            <person name="Goeker M."/>
        </authorList>
    </citation>
    <scope>NUCLEOTIDE SEQUENCE [LARGE SCALE GENOMIC DNA]</scope>
    <source>
        <strain evidence="2 3">DSM 16784</strain>
    </source>
</reference>
<keyword evidence="2" id="KW-0240">DNA-directed RNA polymerase</keyword>
<dbReference type="Gene3D" id="1.25.40.10">
    <property type="entry name" value="Tetratricopeptide repeat domain"/>
    <property type="match status" value="1"/>
</dbReference>
<evidence type="ECO:0000313" key="2">
    <source>
        <dbReference type="EMBL" id="MDQ0360443.1"/>
    </source>
</evidence>
<evidence type="ECO:0000313" key="3">
    <source>
        <dbReference type="Proteomes" id="UP001230220"/>
    </source>
</evidence>
<dbReference type="EMBL" id="JAUSUR010000001">
    <property type="protein sequence ID" value="MDQ0360443.1"/>
    <property type="molecule type" value="Genomic_DNA"/>
</dbReference>
<sequence length="395" mass="44954">MPFINVKCESCGGDVQLDDALKQGFCMYCGSKIVFVNEQTNTGGKDLTNLLILAKTAYNNANYEETLRYANEILEVKLDNYEAWELKGKASGHLSTIDNIRIKETTFAFEKAIENSPKNKNEYRVELAETYKELCNAVIDKCTNVDTNNWTTQSSEKLTSAMALLATEADNFLGTMKNTNDEPLNSEVLIHMSSKLYTAGVSIYNNAKGFLRLPDSQKTGILWQEYINKSNSARAMLLVAIDHYQTDFDNKTIALKELIDINSDMIYSGSYEYKINRKTKEGEYVKDKTLPHAEMSALVSENKELRAQIKQVDYDKVDLANQNFQKYREEHAAEYERLVAEHKAINAELDEISDMPGFLIGDKAKKKKELKKDAERRFDAIRELLKPFGGVRRLD</sequence>
<dbReference type="Proteomes" id="UP001230220">
    <property type="component" value="Unassembled WGS sequence"/>
</dbReference>
<gene>
    <name evidence="2" type="ORF">J2S15_001174</name>
</gene>
<evidence type="ECO:0000256" key="1">
    <source>
        <dbReference type="SAM" id="Coils"/>
    </source>
</evidence>
<accession>A0ABU0E142</accession>
<dbReference type="Gene3D" id="2.20.28.30">
    <property type="entry name" value="RNA polymerase ii, chain L"/>
    <property type="match status" value="1"/>
</dbReference>
<dbReference type="InterPro" id="IPR011990">
    <property type="entry name" value="TPR-like_helical_dom_sf"/>
</dbReference>
<dbReference type="SUPFAM" id="SSF48439">
    <property type="entry name" value="Protein prenylyltransferase"/>
    <property type="match status" value="1"/>
</dbReference>
<comment type="caution">
    <text evidence="2">The sequence shown here is derived from an EMBL/GenBank/DDBJ whole genome shotgun (WGS) entry which is preliminary data.</text>
</comment>
<protein>
    <submittedName>
        <fullName evidence="2">DNA-directed RNA polymerase subunit RPC12/RpoP/cell division protein FtsB</fullName>
    </submittedName>
</protein>
<keyword evidence="3" id="KW-1185">Reference proteome</keyword>
<feature type="coiled-coil region" evidence="1">
    <location>
        <begin position="328"/>
        <end position="384"/>
    </location>
</feature>
<keyword evidence="2" id="KW-0804">Transcription</keyword>
<dbReference type="GO" id="GO:0000428">
    <property type="term" value="C:DNA-directed RNA polymerase complex"/>
    <property type="evidence" value="ECO:0007669"/>
    <property type="project" value="UniProtKB-KW"/>
</dbReference>